<comment type="caution">
    <text evidence="3">The sequence shown here is derived from an EMBL/GenBank/DDBJ whole genome shotgun (WGS) entry which is preliminary data.</text>
</comment>
<feature type="domain" description="Tyrosine-protein kinase ephrin type A/B receptor-like" evidence="2">
    <location>
        <begin position="1610"/>
        <end position="1655"/>
    </location>
</feature>
<name>A0A812IE76_9DINO</name>
<dbReference type="SUPFAM" id="SSF50965">
    <property type="entry name" value="Galactose oxidase, central domain"/>
    <property type="match status" value="1"/>
</dbReference>
<dbReference type="PANTHER" id="PTHR46104:SF1">
    <property type="entry name" value="GENE 9195-RELATED"/>
    <property type="match status" value="1"/>
</dbReference>
<dbReference type="SUPFAM" id="SSF57184">
    <property type="entry name" value="Growth factor receptor domain"/>
    <property type="match status" value="2"/>
</dbReference>
<dbReference type="SMART" id="SM01411">
    <property type="entry name" value="Ephrin_rec_like"/>
    <property type="match status" value="11"/>
</dbReference>
<keyword evidence="4" id="KW-1185">Reference proteome</keyword>
<dbReference type="InterPro" id="IPR015915">
    <property type="entry name" value="Kelch-typ_b-propeller"/>
</dbReference>
<dbReference type="InterPro" id="IPR011641">
    <property type="entry name" value="Tyr-kin_ephrin_A/B_rcpt-like"/>
</dbReference>
<evidence type="ECO:0000256" key="1">
    <source>
        <dbReference type="SAM" id="MobiDB-lite"/>
    </source>
</evidence>
<evidence type="ECO:0000313" key="3">
    <source>
        <dbReference type="EMBL" id="CAE7029982.1"/>
    </source>
</evidence>
<proteinExistence type="predicted"/>
<dbReference type="Pfam" id="PF24681">
    <property type="entry name" value="Kelch_KLHDC2_KLHL20_DRC7"/>
    <property type="match status" value="1"/>
</dbReference>
<organism evidence="3 4">
    <name type="scientific">Symbiodinium natans</name>
    <dbReference type="NCBI Taxonomy" id="878477"/>
    <lineage>
        <taxon>Eukaryota</taxon>
        <taxon>Sar</taxon>
        <taxon>Alveolata</taxon>
        <taxon>Dinophyceae</taxon>
        <taxon>Suessiales</taxon>
        <taxon>Symbiodiniaceae</taxon>
        <taxon>Symbiodinium</taxon>
    </lineage>
</organism>
<feature type="region of interest" description="Disordered" evidence="1">
    <location>
        <begin position="1821"/>
        <end position="1841"/>
    </location>
</feature>
<protein>
    <recommendedName>
        <fullName evidence="2">Tyrosine-protein kinase ephrin type A/B receptor-like domain-containing protein</fullName>
    </recommendedName>
</protein>
<dbReference type="SUPFAM" id="SSF117281">
    <property type="entry name" value="Kelch motif"/>
    <property type="match status" value="1"/>
</dbReference>
<reference evidence="3" key="1">
    <citation type="submission" date="2021-02" db="EMBL/GenBank/DDBJ databases">
        <authorList>
            <person name="Dougan E. K."/>
            <person name="Rhodes N."/>
            <person name="Thang M."/>
            <person name="Chan C."/>
        </authorList>
    </citation>
    <scope>NUCLEOTIDE SEQUENCE</scope>
</reference>
<dbReference type="Pfam" id="PF07699">
    <property type="entry name" value="Ephrin_rec_like"/>
    <property type="match status" value="2"/>
</dbReference>
<dbReference type="Gene3D" id="2.120.10.80">
    <property type="entry name" value="Kelch-type beta propeller"/>
    <property type="match status" value="2"/>
</dbReference>
<feature type="compositionally biased region" description="Polar residues" evidence="1">
    <location>
        <begin position="1832"/>
        <end position="1841"/>
    </location>
</feature>
<evidence type="ECO:0000259" key="2">
    <source>
        <dbReference type="Pfam" id="PF07699"/>
    </source>
</evidence>
<dbReference type="Gene3D" id="2.10.50.10">
    <property type="entry name" value="Tumor Necrosis Factor Receptor, subunit A, domain 2"/>
    <property type="match status" value="8"/>
</dbReference>
<dbReference type="OrthoDB" id="347037at2759"/>
<gene>
    <name evidence="3" type="ORF">SNAT2548_LOCUS3610</name>
</gene>
<evidence type="ECO:0000313" key="4">
    <source>
        <dbReference type="Proteomes" id="UP000604046"/>
    </source>
</evidence>
<dbReference type="InterPro" id="IPR009030">
    <property type="entry name" value="Growth_fac_rcpt_cys_sf"/>
</dbReference>
<dbReference type="Proteomes" id="UP000604046">
    <property type="component" value="Unassembled WGS sequence"/>
</dbReference>
<dbReference type="EMBL" id="CAJNDS010000224">
    <property type="protein sequence ID" value="CAE7029982.1"/>
    <property type="molecule type" value="Genomic_DNA"/>
</dbReference>
<accession>A0A812IE76</accession>
<sequence length="2980" mass="316711">MLCVGGSWAGTCVLGPRCLFQFARLNTIVRAVHIQFIAVHRRSSLFIAVHKSTELGTAARQANSWVLLSPSGSAPAARSDHGAVWSAAADGMYVFGGVDGSSDGLGRCCVQCSYSSAGLGTAARQANSWVTLTPSGSAPEVREQFGMTWSEAADGMYVFGGWAADNGYLNDLHFYDRQANSWVLLSPTGSAPVKRRSHSVTWSAAADGMYVFGGWGTGGMHSDGLGRCRLNDLHFYGRQAPLVVNLKGKANSWVTLTPSGSAPEHRAHIVVTWSEAADGMYVFGGWGADESGVGRFLNDLHFYGRQAPLAHEFRIFMELGGLSGGGFVVCRGLSWTVVDRRETAIGVGYPRRLYEMGQLVVRVGLSDTSTHHHDSACSMPPFISRSSLFIAVHKSTELGTAARQANSWGLLSPSGSAPAERSGNSLVWSEAADGMYVFGGPTTDGPGLGCRVGTRGAVALGLRNWMQFDFRLCGLKEAQGDFHENFKEASPSSAPEWRQLHPGGDIPYSRFQDLHFYDPEAGNVMPLFANVWEKLADIPLSDSGGCAVVSAGTDGLYGICRGPLEHVYFYTQEAISLSYTACALSANTWQYLETGGEAPECCGFRGGWSEAAYGIYGLGGWNSLYERPLLLQPAGSTMRVWQFQSSWEANAWQLVTPDGDSVGGRTDHAAVWAETPDGLYVFGGRVSRPYYLNDLYFYSRQAWREDFDWTCAVMLRFLPSLTHEAGERQTGGLSWRCLILRASAAFQAGLERPGWKLSKLCKRNDLYVLAPEVSCQHGFYVAANGACQPCPLGTFTKVLNTCHPCNSDFPGSTTPGVGATNATMCIRPQDGLDLQCTSGIPCSVTISGFSLQDGHRLALTESDSCQGPLRTVSNLPNEGASRDASEGVYVWGSTGSEFAPEGGAYQVCWCANIHGIVCDSLQLFQIPVGQLQVGVRTCVFEYPIAAAFRDCRPSTPEYARVRPSTPEYARVRPSAPEYARVRPSTPEYARVRPSTPEYARVLGPSSTHFFWCVRGRDCTDLPKLEGVGLSSRDQVALRSAGCGSAAFQQVSPKNGNGIANITDSSDTLNESNLTLSFGTSNLQQGIDYRVSVNANEVGHDLCWCGRGSCNAEDFAVPFGKLRVLGPFAGQEARCMQGQTCQVQLEGALDGFGVSLLAGDRLTFLFECGQGPFLIGLPGQYAETSDAVSFLFRDASGAHLFASLPGIYTMCWCRPHSSTNCEAASDFQVLAGLVRVTGPLLGQIFHCQFSSLCNISGLQGSGLAVGDELLPMQECGTSSLSATFPSAQPFYAISEPTAADDLADKITFNLGLLPLQGASPETVQLCWCPSSAKCRMSEYRAAAVHLQISCPPGTYELVGRSRTCQACPPGSYCPGGPDGRLEHCPHGSTSPVESTSKQDCSCRRGFGWDSQLEVCLPCPAGSFKQLVGNQHCDAQCPQDTTSSAGAIGELQCFCASGRVDTDPSPAFSCTDLTASLVEMPRPAEAAIFSFTGNIHVEPGRLPELQPLLEEYVESETGRASLSVVATSVDVRYTLSSYEEEAVREAHAKFLADPFEAWAIKLPGELALITANSAAITNESISCPETWNFPPGPIRSLADCRCSYGMEPSADLCRRCPLGTYKGMVGTSSCTSCPEAGGGLNLVRTTLREGAVSAGECVCPAGYMSPDSTNSDCQPCEQGFFCFGGRQEPCPPLTITRAQAASSVTDCICEQGYFASVSGVCEPCAPGRFKPEAGNAESDCQTCAAGTWSNTSGATSHTACIQCIPGSTTKNDTATEEDLCIRPLPGQMLRCTAGRTCEVRIAGHQLHDGHSMALTSSSGCSSANQPVPNVANEGVSQPASDQGQRYAWQGDTNAMDFAPPGGYYSLCWCADLPGLSCTSLESFQIEAGRLEVVGPFANHDFECIRGMDCSSGLKKFQGQGLSTSDSVAMKATCGAGSLEISLANTHGLGNLSDDFELSFGVSGASENFGLSIDADDRGYQLCWCGGPMPAGADLRGVSLGSADRLAFLSECGQGPFLAGLPGQYAETSNGIDFVFQDAKGNRHLFASVPGIYTMCWCRPHGSTNCEAASDFQVLVGLVRLTGPLLGQAFQCFFSINCTVSELQGSGLAVGDELLPMQECGTSSLSATFPSAQPFYAFHEQGADGEDRITFNLGLLPLQGASPETVQLCWCPSSAKCQMSEYRAAAVHLQISCPPGTYELVGRSRTCQACPPGSYCPGGPDGRLEHCPHGSTSPVESTSKQDCSCRRGFGWDSQLEVCLPCPAGSFKQLVGNQHCDAQCPQDTTSSAGAIGELQCFCASGRVDTDPSPAFSCTDLTASLVEMPRPAEAAIFSFTGNIHVEPGRLPELQPLLEEYVESETGRASLSVVATSVDVRYTLSSYEEEAVREAHAKFLADPFEAWAIKLPGELALITANSAAITNESISCPETWNFPPGPIRSLADCRCSYGMEPSADLCRRCPLGTYKGMVGTSSCTSCPEAGGGLNLVRTTLREGAVSAGECVCPAGYMSPDSTNSDCQPCEQGFFCFGGRQEPCPPLTITRAQAASSVTDCICEQGYFASVSGVCEPCAPGRFKPEAGNAESDCQTCAAGTWSNTSGATSHTACIQCIPGSTTKNDTATEEDLCIRPLPGQMLQCTAGRTCEVRIAGHQLHDGHRMALTSSSGCSSANQPVPNVANEGVSQPASDQGQRYAWQGDTNAMDFAPPGGHYSLCWCADLPGLSCTSLESFQIEAGRLQVVGPFVNHSFTCVRGQDCTGLPLQGVGFLTGEVSLRTACGKSGSLLSLSPANGNATGIVEQDASSVAFVLSFGVSDAFRDHGLTLDASNDGYRLCWCARDRPGDRPERSCAFDDFAVDAGRLRVEGPRTNQEVSCSVGQPCAPNGLESVGAVAGDRLMVLAACGTGSAMPGFPGGGIAEYVATRLQIKGAFHVRIRCLWVLTFIFSLRVPMASGFLAARRSCSRRLGSFGFAFAGRFLRAVISQQTSRPP</sequence>
<feature type="domain" description="Tyrosine-protein kinase ephrin type A/B receptor-like" evidence="2">
    <location>
        <begin position="2451"/>
        <end position="2496"/>
    </location>
</feature>
<dbReference type="InterPro" id="IPR011043">
    <property type="entry name" value="Gal_Oxase/kelch_b-propeller"/>
</dbReference>
<dbReference type="PANTHER" id="PTHR46104">
    <property type="entry name" value="GENE 9195-RELATED-RELATED"/>
    <property type="match status" value="1"/>
</dbReference>